<evidence type="ECO:0000313" key="9">
    <source>
        <dbReference type="Proteomes" id="UP000653231"/>
    </source>
</evidence>
<dbReference type="InterPro" id="IPR050090">
    <property type="entry name" value="Tyrosine_recombinase_XerCD"/>
</dbReference>
<sequence length="373" mass="42076">MAQKSSKRRFGAVRKLPSGRYQARYRGPNGVMYPAPTTFATEREADRWLTLKEAEIHRGEWSSPDAGMVPFEVYAKQWVDDRVLKPRTEGLYRSLLKNHLVPFFGNRRLADIREADVRRWRKERLRVVGQSTVAKAYTLLKAIMNTAVDDEEIRRNPCRIKGAGTPDTPEREVIPLTKVVEILDAIPERYRALVLLATFTTLRWGELAGLRRTYLDLEAGVVRVVGALAELDGGKLLDDTPKSRAGRRIVAIPPELLPQLREHVERYSDKAADGWVFIGPKGARLRRSSFRRTWNKTRTAVGLPDLHFHDLRHVGNTLAAANGASLKELMARMGHSSTRAALIYLHATQDRDQVIAKALGEAFRTAAGTKIEN</sequence>
<dbReference type="PANTHER" id="PTHR30349">
    <property type="entry name" value="PHAGE INTEGRASE-RELATED"/>
    <property type="match status" value="1"/>
</dbReference>
<dbReference type="Pfam" id="PF00589">
    <property type="entry name" value="Phage_integrase"/>
    <property type="match status" value="1"/>
</dbReference>
<dbReference type="InterPro" id="IPR010998">
    <property type="entry name" value="Integrase_recombinase_N"/>
</dbReference>
<evidence type="ECO:0000313" key="8">
    <source>
        <dbReference type="EMBL" id="MBD3142113.1"/>
    </source>
</evidence>
<feature type="domain" description="Tyr recombinase" evidence="6">
    <location>
        <begin position="169"/>
        <end position="357"/>
    </location>
</feature>
<keyword evidence="9" id="KW-1185">Reference proteome</keyword>
<organism evidence="8 9">
    <name type="scientific">Microbispora bryophytorum subsp. camponoti</name>
    <dbReference type="NCBI Taxonomy" id="1677852"/>
    <lineage>
        <taxon>Bacteria</taxon>
        <taxon>Bacillati</taxon>
        <taxon>Actinomycetota</taxon>
        <taxon>Actinomycetes</taxon>
        <taxon>Streptosporangiales</taxon>
        <taxon>Streptosporangiaceae</taxon>
        <taxon>Microbispora</taxon>
    </lineage>
</organism>
<evidence type="ECO:0000256" key="3">
    <source>
        <dbReference type="ARBA" id="ARBA00023125"/>
    </source>
</evidence>
<evidence type="ECO:0000259" key="6">
    <source>
        <dbReference type="PROSITE" id="PS51898"/>
    </source>
</evidence>
<dbReference type="InterPro" id="IPR044068">
    <property type="entry name" value="CB"/>
</dbReference>
<feature type="domain" description="Core-binding (CB)" evidence="7">
    <location>
        <begin position="69"/>
        <end position="148"/>
    </location>
</feature>
<dbReference type="Pfam" id="PF14659">
    <property type="entry name" value="Phage_int_SAM_3"/>
    <property type="match status" value="1"/>
</dbReference>
<dbReference type="Gene3D" id="1.10.443.10">
    <property type="entry name" value="Intergrase catalytic core"/>
    <property type="match status" value="1"/>
</dbReference>
<dbReference type="Proteomes" id="UP000653231">
    <property type="component" value="Unassembled WGS sequence"/>
</dbReference>
<evidence type="ECO:0000256" key="2">
    <source>
        <dbReference type="ARBA" id="ARBA00022908"/>
    </source>
</evidence>
<dbReference type="PROSITE" id="PS51900">
    <property type="entry name" value="CB"/>
    <property type="match status" value="1"/>
</dbReference>
<dbReference type="Gene3D" id="1.10.150.130">
    <property type="match status" value="1"/>
</dbReference>
<dbReference type="InterPro" id="IPR013762">
    <property type="entry name" value="Integrase-like_cat_sf"/>
</dbReference>
<proteinExistence type="inferred from homology"/>
<comment type="caution">
    <text evidence="8">The sequence shown here is derived from an EMBL/GenBank/DDBJ whole genome shotgun (WGS) entry which is preliminary data.</text>
</comment>
<keyword evidence="4" id="KW-0233">DNA recombination</keyword>
<evidence type="ECO:0000256" key="1">
    <source>
        <dbReference type="ARBA" id="ARBA00008857"/>
    </source>
</evidence>
<comment type="similarity">
    <text evidence="1">Belongs to the 'phage' integrase family.</text>
</comment>
<dbReference type="PANTHER" id="PTHR30349:SF64">
    <property type="entry name" value="PROPHAGE INTEGRASE INTD-RELATED"/>
    <property type="match status" value="1"/>
</dbReference>
<evidence type="ECO:0000259" key="7">
    <source>
        <dbReference type="PROSITE" id="PS51900"/>
    </source>
</evidence>
<dbReference type="InterPro" id="IPR004107">
    <property type="entry name" value="Integrase_SAM-like_N"/>
</dbReference>
<dbReference type="EMBL" id="JACXRZ010000002">
    <property type="protein sequence ID" value="MBD3142113.1"/>
    <property type="molecule type" value="Genomic_DNA"/>
</dbReference>
<dbReference type="CDD" id="cd01189">
    <property type="entry name" value="INT_ICEBs1_C_like"/>
    <property type="match status" value="1"/>
</dbReference>
<dbReference type="SUPFAM" id="SSF56349">
    <property type="entry name" value="DNA breaking-rejoining enzymes"/>
    <property type="match status" value="1"/>
</dbReference>
<dbReference type="RefSeq" id="WP_191049968.1">
    <property type="nucleotide sequence ID" value="NZ_JACXRZ010000002.1"/>
</dbReference>
<dbReference type="PROSITE" id="PS51898">
    <property type="entry name" value="TYR_RECOMBINASE"/>
    <property type="match status" value="1"/>
</dbReference>
<keyword evidence="3 5" id="KW-0238">DNA-binding</keyword>
<evidence type="ECO:0000256" key="5">
    <source>
        <dbReference type="PROSITE-ProRule" id="PRU01248"/>
    </source>
</evidence>
<dbReference type="InterPro" id="IPR058717">
    <property type="entry name" value="Phage_L5_Integrase_N"/>
</dbReference>
<dbReference type="InterPro" id="IPR002104">
    <property type="entry name" value="Integrase_catalytic"/>
</dbReference>
<accession>A0ABR8KTN0</accession>
<evidence type="ECO:0000256" key="4">
    <source>
        <dbReference type="ARBA" id="ARBA00023172"/>
    </source>
</evidence>
<dbReference type="Pfam" id="PF26003">
    <property type="entry name" value="Integrase_N_phage"/>
    <property type="match status" value="1"/>
</dbReference>
<reference evidence="8 9" key="1">
    <citation type="submission" date="2020-09" db="EMBL/GenBank/DDBJ databases">
        <title>Actinomycete isolated from the Camponotus japonicus Mayr.</title>
        <authorList>
            <person name="Gong X."/>
        </authorList>
    </citation>
    <scope>NUCLEOTIDE SEQUENCE [LARGE SCALE GENOMIC DNA]</scope>
    <source>
        <strain evidence="8 9">2C-HV3</strain>
    </source>
</reference>
<gene>
    <name evidence="8" type="ORF">IEQ31_02785</name>
</gene>
<keyword evidence="2" id="KW-0229">DNA integration</keyword>
<name>A0ABR8KTN0_9ACTN</name>
<dbReference type="InterPro" id="IPR011010">
    <property type="entry name" value="DNA_brk_join_enz"/>
</dbReference>
<protein>
    <submittedName>
        <fullName evidence="8">Site-specific integrase</fullName>
    </submittedName>
</protein>